<reference evidence="1 2" key="1">
    <citation type="submission" date="2018-07" db="EMBL/GenBank/DDBJ databases">
        <title>Diversity of Mesorhizobium strains in Brazil.</title>
        <authorList>
            <person name="Helene L.C.F."/>
            <person name="Dall'Agnol R."/>
            <person name="Delamuta J.R.M."/>
            <person name="Hungria M."/>
        </authorList>
    </citation>
    <scope>NUCLEOTIDE SEQUENCE [LARGE SCALE GENOMIC DNA]</scope>
    <source>
        <strain evidence="1 2">CNPSo 3140</strain>
    </source>
</reference>
<protein>
    <submittedName>
        <fullName evidence="1">Uncharacterized protein</fullName>
    </submittedName>
</protein>
<dbReference type="AlphaFoldDB" id="A0A330GMH9"/>
<sequence>MARRSHPKKEIEAALKHAEAQGWRIELGGSHAWGKMFCPYNDDQCRCGEFCIIGIWSTPKNAGNEAKKLKRLVDNCTTHKAKAIETAISEE</sequence>
<gene>
    <name evidence="1" type="ORF">DPM35_27115</name>
</gene>
<accession>A0A330GMH9</accession>
<organism evidence="1 2">
    <name type="scientific">Mesorhizobium atlanticum</name>
    <dbReference type="NCBI Taxonomy" id="2233532"/>
    <lineage>
        <taxon>Bacteria</taxon>
        <taxon>Pseudomonadati</taxon>
        <taxon>Pseudomonadota</taxon>
        <taxon>Alphaproteobacteria</taxon>
        <taxon>Hyphomicrobiales</taxon>
        <taxon>Phyllobacteriaceae</taxon>
        <taxon>Mesorhizobium</taxon>
    </lineage>
</organism>
<name>A0A330GMH9_9HYPH</name>
<evidence type="ECO:0000313" key="2">
    <source>
        <dbReference type="Proteomes" id="UP000251956"/>
    </source>
</evidence>
<dbReference type="EMBL" id="QMBQ01000009">
    <property type="protein sequence ID" value="RAZ73070.1"/>
    <property type="molecule type" value="Genomic_DNA"/>
</dbReference>
<evidence type="ECO:0000313" key="1">
    <source>
        <dbReference type="EMBL" id="RAZ73070.1"/>
    </source>
</evidence>
<comment type="caution">
    <text evidence="1">The sequence shown here is derived from an EMBL/GenBank/DDBJ whole genome shotgun (WGS) entry which is preliminary data.</text>
</comment>
<dbReference type="Proteomes" id="UP000251956">
    <property type="component" value="Unassembled WGS sequence"/>
</dbReference>
<keyword evidence="2" id="KW-1185">Reference proteome</keyword>
<proteinExistence type="predicted"/>
<dbReference type="OrthoDB" id="8778495at2"/>